<feature type="non-terminal residue" evidence="1">
    <location>
        <position position="42"/>
    </location>
</feature>
<sequence>MLLVSFNWYLAINNNVNMDTSGSDSSDGSDSFYLFYFIFRKS</sequence>
<proteinExistence type="predicted"/>
<dbReference type="AlphaFoldDB" id="X1VLA4"/>
<gene>
    <name evidence="1" type="ORF">S12H4_62071</name>
</gene>
<dbReference type="EMBL" id="BARW01041462">
    <property type="protein sequence ID" value="GAJ16551.1"/>
    <property type="molecule type" value="Genomic_DNA"/>
</dbReference>
<protein>
    <submittedName>
        <fullName evidence="1">Uncharacterized protein</fullName>
    </submittedName>
</protein>
<organism evidence="1">
    <name type="scientific">marine sediment metagenome</name>
    <dbReference type="NCBI Taxonomy" id="412755"/>
    <lineage>
        <taxon>unclassified sequences</taxon>
        <taxon>metagenomes</taxon>
        <taxon>ecological metagenomes</taxon>
    </lineage>
</organism>
<name>X1VLA4_9ZZZZ</name>
<accession>X1VLA4</accession>
<reference evidence="1" key="1">
    <citation type="journal article" date="2014" name="Front. Microbiol.">
        <title>High frequency of phylogenetically diverse reductive dehalogenase-homologous genes in deep subseafloor sedimentary metagenomes.</title>
        <authorList>
            <person name="Kawai M."/>
            <person name="Futagami T."/>
            <person name="Toyoda A."/>
            <person name="Takaki Y."/>
            <person name="Nishi S."/>
            <person name="Hori S."/>
            <person name="Arai W."/>
            <person name="Tsubouchi T."/>
            <person name="Morono Y."/>
            <person name="Uchiyama I."/>
            <person name="Ito T."/>
            <person name="Fujiyama A."/>
            <person name="Inagaki F."/>
            <person name="Takami H."/>
        </authorList>
    </citation>
    <scope>NUCLEOTIDE SEQUENCE</scope>
    <source>
        <strain evidence="1">Expedition CK06-06</strain>
    </source>
</reference>
<comment type="caution">
    <text evidence="1">The sequence shown here is derived from an EMBL/GenBank/DDBJ whole genome shotgun (WGS) entry which is preliminary data.</text>
</comment>
<evidence type="ECO:0000313" key="1">
    <source>
        <dbReference type="EMBL" id="GAJ16551.1"/>
    </source>
</evidence>